<keyword evidence="3" id="KW-1185">Reference proteome</keyword>
<reference evidence="3" key="1">
    <citation type="journal article" date="2019" name="Int. J. Syst. Evol. Microbiol.">
        <title>The Global Catalogue of Microorganisms (GCM) 10K type strain sequencing project: providing services to taxonomists for standard genome sequencing and annotation.</title>
        <authorList>
            <consortium name="The Broad Institute Genomics Platform"/>
            <consortium name="The Broad Institute Genome Sequencing Center for Infectious Disease"/>
            <person name="Wu L."/>
            <person name="Ma J."/>
        </authorList>
    </citation>
    <scope>NUCLEOTIDE SEQUENCE [LARGE SCALE GENOMIC DNA]</scope>
    <source>
        <strain evidence="3">JCM 6923</strain>
    </source>
</reference>
<comment type="caution">
    <text evidence="2">The sequence shown here is derived from an EMBL/GenBank/DDBJ whole genome shotgun (WGS) entry which is preliminary data.</text>
</comment>
<evidence type="ECO:0000313" key="2">
    <source>
        <dbReference type="EMBL" id="GAA2485462.1"/>
    </source>
</evidence>
<accession>A0ABP5YUE6</accession>
<protein>
    <submittedName>
        <fullName evidence="2">Uncharacterized protein</fullName>
    </submittedName>
</protein>
<evidence type="ECO:0000256" key="1">
    <source>
        <dbReference type="SAM" id="MobiDB-lite"/>
    </source>
</evidence>
<sequence length="75" mass="7834">MKDGEGGDAGGADQVQELEPRPDVKAVGELVQHEELRALGQCPCRQDTLAFVPGQGGIATVREGPYTAPLMMGAL</sequence>
<organism evidence="2 3">
    <name type="scientific">Streptomyces graminearus</name>
    <dbReference type="NCBI Taxonomy" id="284030"/>
    <lineage>
        <taxon>Bacteria</taxon>
        <taxon>Bacillati</taxon>
        <taxon>Actinomycetota</taxon>
        <taxon>Actinomycetes</taxon>
        <taxon>Kitasatosporales</taxon>
        <taxon>Streptomycetaceae</taxon>
        <taxon>Streptomyces</taxon>
    </lineage>
</organism>
<feature type="region of interest" description="Disordered" evidence="1">
    <location>
        <begin position="1"/>
        <end position="22"/>
    </location>
</feature>
<evidence type="ECO:0000313" key="3">
    <source>
        <dbReference type="Proteomes" id="UP001501721"/>
    </source>
</evidence>
<name>A0ABP5YUE6_9ACTN</name>
<dbReference type="Proteomes" id="UP001501721">
    <property type="component" value="Unassembled WGS sequence"/>
</dbReference>
<gene>
    <name evidence="2" type="ORF">GCM10010422_33950</name>
</gene>
<proteinExistence type="predicted"/>
<dbReference type="EMBL" id="BAAATL010000014">
    <property type="protein sequence ID" value="GAA2485462.1"/>
    <property type="molecule type" value="Genomic_DNA"/>
</dbReference>